<name>A0A4C1SB21_EUMVA</name>
<organism evidence="1 2">
    <name type="scientific">Eumeta variegata</name>
    <name type="common">Bagworm moth</name>
    <name type="synonym">Eumeta japonica</name>
    <dbReference type="NCBI Taxonomy" id="151549"/>
    <lineage>
        <taxon>Eukaryota</taxon>
        <taxon>Metazoa</taxon>
        <taxon>Ecdysozoa</taxon>
        <taxon>Arthropoda</taxon>
        <taxon>Hexapoda</taxon>
        <taxon>Insecta</taxon>
        <taxon>Pterygota</taxon>
        <taxon>Neoptera</taxon>
        <taxon>Endopterygota</taxon>
        <taxon>Lepidoptera</taxon>
        <taxon>Glossata</taxon>
        <taxon>Ditrysia</taxon>
        <taxon>Tineoidea</taxon>
        <taxon>Psychidae</taxon>
        <taxon>Oiketicinae</taxon>
        <taxon>Eumeta</taxon>
    </lineage>
</organism>
<evidence type="ECO:0000313" key="2">
    <source>
        <dbReference type="Proteomes" id="UP000299102"/>
    </source>
</evidence>
<accession>A0A4C1SB21</accession>
<sequence>MMDSVDIQTSVFRHELQKWRPDGWMDITAMDAPNPLQFINGASACTYELHTLHSRGRGHALSIGSKNATRARYTESRPYRIDCPNSRPLIGSPGQDTI</sequence>
<comment type="caution">
    <text evidence="1">The sequence shown here is derived from an EMBL/GenBank/DDBJ whole genome shotgun (WGS) entry which is preliminary data.</text>
</comment>
<keyword evidence="2" id="KW-1185">Reference proteome</keyword>
<evidence type="ECO:0000313" key="1">
    <source>
        <dbReference type="EMBL" id="GBO98586.1"/>
    </source>
</evidence>
<dbReference type="AlphaFoldDB" id="A0A4C1SB21"/>
<dbReference type="Proteomes" id="UP000299102">
    <property type="component" value="Unassembled WGS sequence"/>
</dbReference>
<protein>
    <submittedName>
        <fullName evidence="1">Uncharacterized protein</fullName>
    </submittedName>
</protein>
<reference evidence="1 2" key="1">
    <citation type="journal article" date="2019" name="Commun. Biol.">
        <title>The bagworm genome reveals a unique fibroin gene that provides high tensile strength.</title>
        <authorList>
            <person name="Kono N."/>
            <person name="Nakamura H."/>
            <person name="Ohtoshi R."/>
            <person name="Tomita M."/>
            <person name="Numata K."/>
            <person name="Arakawa K."/>
        </authorList>
    </citation>
    <scope>NUCLEOTIDE SEQUENCE [LARGE SCALE GENOMIC DNA]</scope>
</reference>
<dbReference type="EMBL" id="BGZK01000001">
    <property type="protein sequence ID" value="GBO98586.1"/>
    <property type="molecule type" value="Genomic_DNA"/>
</dbReference>
<gene>
    <name evidence="1" type="ORF">EVAR_150_1</name>
</gene>
<proteinExistence type="predicted"/>